<feature type="transmembrane region" description="Helical" evidence="6">
    <location>
        <begin position="168"/>
        <end position="186"/>
    </location>
</feature>
<dbReference type="Pfam" id="PF02653">
    <property type="entry name" value="BPD_transp_2"/>
    <property type="match status" value="1"/>
</dbReference>
<feature type="transmembrane region" description="Helical" evidence="6">
    <location>
        <begin position="216"/>
        <end position="237"/>
    </location>
</feature>
<reference evidence="7 8" key="1">
    <citation type="submission" date="2014-07" db="EMBL/GenBank/DDBJ databases">
        <title>Expanding our view of genomic diversity in Candidatus Accumulibacter clades.</title>
        <authorList>
            <person name="Skennerton C.T."/>
            <person name="Barr J.J."/>
            <person name="Slater F.R."/>
            <person name="Bond P.L."/>
            <person name="Tyson G.W."/>
        </authorList>
    </citation>
    <scope>NUCLEOTIDE SEQUENCE [LARGE SCALE GENOMIC DNA]</scope>
    <source>
        <strain evidence="8">SK-01</strain>
    </source>
</reference>
<organism evidence="7 8">
    <name type="scientific">Candidatus Accumulibacter vicinus</name>
    <dbReference type="NCBI Taxonomy" id="2954382"/>
    <lineage>
        <taxon>Bacteria</taxon>
        <taxon>Pseudomonadati</taxon>
        <taxon>Pseudomonadota</taxon>
        <taxon>Betaproteobacteria</taxon>
        <taxon>Candidatus Accumulibacter</taxon>
    </lineage>
</organism>
<feature type="transmembrane region" description="Helical" evidence="6">
    <location>
        <begin position="50"/>
        <end position="69"/>
    </location>
</feature>
<dbReference type="GO" id="GO:0005886">
    <property type="term" value="C:plasma membrane"/>
    <property type="evidence" value="ECO:0007669"/>
    <property type="project" value="UniProtKB-SubCell"/>
</dbReference>
<feature type="transmembrane region" description="Helical" evidence="6">
    <location>
        <begin position="304"/>
        <end position="328"/>
    </location>
</feature>
<evidence type="ECO:0000256" key="6">
    <source>
        <dbReference type="SAM" id="Phobius"/>
    </source>
</evidence>
<dbReference type="PANTHER" id="PTHR30482:SF4">
    <property type="entry name" value="SLR1201 PROTEIN"/>
    <property type="match status" value="1"/>
</dbReference>
<gene>
    <name evidence="7" type="ORF">CAPSK01_000329</name>
</gene>
<dbReference type="AlphaFoldDB" id="A0A084Y5D9"/>
<dbReference type="EMBL" id="JDSS02000006">
    <property type="protein sequence ID" value="KFB69933.1"/>
    <property type="molecule type" value="Genomic_DNA"/>
</dbReference>
<dbReference type="InterPro" id="IPR017778">
    <property type="entry name" value="ABC_transptr_urea_perm_UrtC"/>
</dbReference>
<feature type="transmembrane region" description="Helical" evidence="6">
    <location>
        <begin position="76"/>
        <end position="98"/>
    </location>
</feature>
<comment type="caution">
    <text evidence="7">The sequence shown here is derived from an EMBL/GenBank/DDBJ whole genome shotgun (WGS) entry which is preliminary data.</text>
</comment>
<feature type="transmembrane region" description="Helical" evidence="6">
    <location>
        <begin position="138"/>
        <end position="161"/>
    </location>
</feature>
<evidence type="ECO:0000313" key="7">
    <source>
        <dbReference type="EMBL" id="KFB69933.1"/>
    </source>
</evidence>
<feature type="transmembrane region" description="Helical" evidence="6">
    <location>
        <begin position="263"/>
        <end position="284"/>
    </location>
</feature>
<dbReference type="InterPro" id="IPR001851">
    <property type="entry name" value="ABC_transp_permease"/>
</dbReference>
<name>A0A084Y5D9_9PROT</name>
<evidence type="ECO:0000313" key="8">
    <source>
        <dbReference type="Proteomes" id="UP000019812"/>
    </source>
</evidence>
<dbReference type="NCBIfam" id="TIGR03408">
    <property type="entry name" value="urea_trans_UrtC"/>
    <property type="match status" value="1"/>
</dbReference>
<feature type="transmembrane region" description="Helical" evidence="6">
    <location>
        <begin position="23"/>
        <end position="44"/>
    </location>
</feature>
<comment type="subcellular location">
    <subcellularLocation>
        <location evidence="1">Cell membrane</location>
        <topology evidence="1">Multi-pass membrane protein</topology>
    </subcellularLocation>
</comment>
<dbReference type="GO" id="GO:0015658">
    <property type="term" value="F:branched-chain amino acid transmembrane transporter activity"/>
    <property type="evidence" value="ECO:0007669"/>
    <property type="project" value="InterPro"/>
</dbReference>
<dbReference type="STRING" id="1457154.CAPSK01_000329"/>
<dbReference type="CDD" id="cd06581">
    <property type="entry name" value="TM_PBP1_LivM_like"/>
    <property type="match status" value="1"/>
</dbReference>
<accession>A0A084Y5D9</accession>
<protein>
    <submittedName>
        <fullName evidence="7">Leucine/isoleucine/valine transporter permease subunit</fullName>
    </submittedName>
</protein>
<sequence>MRPSPARTPLIVRLGQSFDMRSWQMAGLFAAFALFAVPIMHLALPPDHPLHLSTYFITLIGKILCYAIVAVAMDLIWGYGGILSLGHGLFFALGGYAFGMYLMRQIGRDGSYQSDLPDFMVFLDWKELPWFWVGSDSFVWVALLVLVVPALIAFVFGYFAFRSRIKGVYFSIITQALTYAAMLLFFRNETGFGGNNGFTDFKRILGYSITAPETRVVLFGLSALTLLGTLLLARTLVTSKYGRILTAIRDAESRVMFIGYNPLWYKLFVWTLSALLCAVAGALYVPQVGIINPSEMSVANSIEIAIWVAVGGRGTLIGPVIGAFIVNLAKSWFTVSFPEYWLFFLGTLFIVATLYLPQGIVGLCRKLRAGMKRDRHPLAPAAKGVQA</sequence>
<dbReference type="PANTHER" id="PTHR30482">
    <property type="entry name" value="HIGH-AFFINITY BRANCHED-CHAIN AMINO ACID TRANSPORT SYSTEM PERMEASE"/>
    <property type="match status" value="1"/>
</dbReference>
<proteinExistence type="predicted"/>
<keyword evidence="4 6" id="KW-1133">Transmembrane helix</keyword>
<dbReference type="Proteomes" id="UP000019812">
    <property type="component" value="Unassembled WGS sequence"/>
</dbReference>
<keyword evidence="3 6" id="KW-0812">Transmembrane</keyword>
<evidence type="ECO:0000256" key="5">
    <source>
        <dbReference type="ARBA" id="ARBA00023136"/>
    </source>
</evidence>
<evidence type="ECO:0000256" key="1">
    <source>
        <dbReference type="ARBA" id="ARBA00004651"/>
    </source>
</evidence>
<dbReference type="InterPro" id="IPR043428">
    <property type="entry name" value="LivM-like"/>
</dbReference>
<keyword evidence="5 6" id="KW-0472">Membrane</keyword>
<evidence type="ECO:0000256" key="3">
    <source>
        <dbReference type="ARBA" id="ARBA00022692"/>
    </source>
</evidence>
<feature type="transmembrane region" description="Helical" evidence="6">
    <location>
        <begin position="340"/>
        <end position="357"/>
    </location>
</feature>
<evidence type="ECO:0000256" key="4">
    <source>
        <dbReference type="ARBA" id="ARBA00022989"/>
    </source>
</evidence>
<evidence type="ECO:0000256" key="2">
    <source>
        <dbReference type="ARBA" id="ARBA00022475"/>
    </source>
</evidence>
<keyword evidence="2" id="KW-1003">Cell membrane</keyword>